<dbReference type="EMBL" id="SOEC01000032">
    <property type="protein sequence ID" value="TDX21889.1"/>
    <property type="molecule type" value="Genomic_DNA"/>
</dbReference>
<proteinExistence type="predicted"/>
<name>A0A4R8F8V2_9GAMM</name>
<dbReference type="AlphaFoldDB" id="A0A4R8F8V2"/>
<evidence type="ECO:0000313" key="2">
    <source>
        <dbReference type="EMBL" id="TDX21889.1"/>
    </source>
</evidence>
<sequence>MQVFSGKIRPRGELGTEVVRKDLTAPEVMVLKELHGEDGVVDLQLVRSDNRRQDDEYGRIVRKYGRTDAGRAAISSLFGSPQNPNVPTSLKGFKETASTKVNEKAEGK</sequence>
<protein>
    <submittedName>
        <fullName evidence="2">Uncharacterized protein</fullName>
    </submittedName>
</protein>
<feature type="compositionally biased region" description="Polar residues" evidence="1">
    <location>
        <begin position="77"/>
        <end position="88"/>
    </location>
</feature>
<evidence type="ECO:0000313" key="3">
    <source>
        <dbReference type="Proteomes" id="UP000294489"/>
    </source>
</evidence>
<feature type="region of interest" description="Disordered" evidence="1">
    <location>
        <begin position="75"/>
        <end position="108"/>
    </location>
</feature>
<accession>A0A4R8F8V2</accession>
<comment type="caution">
    <text evidence="2">The sequence shown here is derived from an EMBL/GenBank/DDBJ whole genome shotgun (WGS) entry which is preliminary data.</text>
</comment>
<reference evidence="2 3" key="1">
    <citation type="submission" date="2019-03" db="EMBL/GenBank/DDBJ databases">
        <title>Freshwater and sediment microbial communities from various areas in North America, analyzing microbe dynamics in response to fracking.</title>
        <authorList>
            <person name="Lamendella R."/>
        </authorList>
    </citation>
    <scope>NUCLEOTIDE SEQUENCE [LARGE SCALE GENOMIC DNA]</scope>
    <source>
        <strain evidence="2 3">6_TX</strain>
    </source>
</reference>
<dbReference type="Proteomes" id="UP000294489">
    <property type="component" value="Unassembled WGS sequence"/>
</dbReference>
<dbReference type="RefSeq" id="WP_134021324.1">
    <property type="nucleotide sequence ID" value="NZ_SOEC01000032.1"/>
</dbReference>
<gene>
    <name evidence="2" type="ORF">DFO67_1328</name>
</gene>
<evidence type="ECO:0000256" key="1">
    <source>
        <dbReference type="SAM" id="MobiDB-lite"/>
    </source>
</evidence>
<organism evidence="2 3">
    <name type="scientific">Modicisalibacter xianhensis</name>
    <dbReference type="NCBI Taxonomy" id="442341"/>
    <lineage>
        <taxon>Bacteria</taxon>
        <taxon>Pseudomonadati</taxon>
        <taxon>Pseudomonadota</taxon>
        <taxon>Gammaproteobacteria</taxon>
        <taxon>Oceanospirillales</taxon>
        <taxon>Halomonadaceae</taxon>
        <taxon>Modicisalibacter</taxon>
    </lineage>
</organism>